<dbReference type="UniPathway" id="UPA00705"/>
<evidence type="ECO:0000256" key="22">
    <source>
        <dbReference type="SAM" id="MobiDB-lite"/>
    </source>
</evidence>
<gene>
    <name evidence="25" type="primary">ccoP_2</name>
    <name evidence="25" type="ORF">TA5114_03346</name>
</gene>
<dbReference type="RefSeq" id="WP_058316427.1">
    <property type="nucleotide sequence ID" value="NZ_CYUE01000023.1"/>
</dbReference>
<evidence type="ECO:0000256" key="4">
    <source>
        <dbReference type="ARBA" id="ARBA00022448"/>
    </source>
</evidence>
<feature type="binding site" description="axial binding residue" evidence="20">
    <location>
        <position position="220"/>
    </location>
    <ligand>
        <name>heme c</name>
        <dbReference type="ChEBI" id="CHEBI:61717"/>
        <label>2</label>
    </ligand>
    <ligandPart>
        <name>Fe</name>
        <dbReference type="ChEBI" id="CHEBI:18248"/>
    </ligandPart>
</feature>
<feature type="transmembrane region" description="Helical" evidence="23">
    <location>
        <begin position="32"/>
        <end position="50"/>
    </location>
</feature>
<feature type="domain" description="Cytochrome c" evidence="24">
    <location>
        <begin position="99"/>
        <end position="196"/>
    </location>
</feature>
<dbReference type="GO" id="GO:0005506">
    <property type="term" value="F:iron ion binding"/>
    <property type="evidence" value="ECO:0007669"/>
    <property type="project" value="InterPro"/>
</dbReference>
<keyword evidence="7 19" id="KW-0349">Heme</keyword>
<comment type="function">
    <text evidence="19">C-type cytochrome. Part of the cbb3-type cytochrome c oxidase complex.</text>
</comment>
<evidence type="ECO:0000256" key="12">
    <source>
        <dbReference type="ARBA" id="ARBA00022781"/>
    </source>
</evidence>
<feature type="binding site" description="covalent" evidence="21">
    <location>
        <position position="123"/>
    </location>
    <ligand>
        <name>heme c</name>
        <dbReference type="ChEBI" id="CHEBI:61717"/>
        <label>1</label>
    </ligand>
</feature>
<keyword evidence="26" id="KW-1185">Reference proteome</keyword>
<comment type="cofactor">
    <cofactor evidence="19 21">
        <name>heme c</name>
        <dbReference type="ChEBI" id="CHEBI:61717"/>
    </cofactor>
    <text evidence="19 21">Binds 2 heme C groups per subunit.</text>
</comment>
<dbReference type="EMBL" id="CYUE01000023">
    <property type="protein sequence ID" value="CUK27518.1"/>
    <property type="molecule type" value="Genomic_DNA"/>
</dbReference>
<keyword evidence="12 19" id="KW-0375">Hydrogen ion transport</keyword>
<evidence type="ECO:0000256" key="19">
    <source>
        <dbReference type="PIRNR" id="PIRNR000006"/>
    </source>
</evidence>
<feature type="binding site" description="covalent" evidence="21">
    <location>
        <position position="120"/>
    </location>
    <ligand>
        <name>heme c</name>
        <dbReference type="ChEBI" id="CHEBI:61717"/>
        <label>1</label>
    </ligand>
</feature>
<evidence type="ECO:0000256" key="15">
    <source>
        <dbReference type="ARBA" id="ARBA00023002"/>
    </source>
</evidence>
<dbReference type="GO" id="GO:0020037">
    <property type="term" value="F:heme binding"/>
    <property type="evidence" value="ECO:0007669"/>
    <property type="project" value="InterPro"/>
</dbReference>
<dbReference type="InterPro" id="IPR032858">
    <property type="entry name" value="CcoP_N"/>
</dbReference>
<comment type="pathway">
    <text evidence="2 19">Energy metabolism; oxidative phosphorylation.</text>
</comment>
<dbReference type="Gene3D" id="6.10.280.130">
    <property type="match status" value="1"/>
</dbReference>
<dbReference type="InterPro" id="IPR009056">
    <property type="entry name" value="Cyt_c-like_dom"/>
</dbReference>
<proteinExistence type="inferred from homology"/>
<dbReference type="Pfam" id="PF14715">
    <property type="entry name" value="FixP_N"/>
    <property type="match status" value="1"/>
</dbReference>
<evidence type="ECO:0000256" key="16">
    <source>
        <dbReference type="ARBA" id="ARBA00023004"/>
    </source>
</evidence>
<evidence type="ECO:0000256" key="23">
    <source>
        <dbReference type="SAM" id="Phobius"/>
    </source>
</evidence>
<keyword evidence="8 19" id="KW-0679">Respiratory chain</keyword>
<organism evidence="25 26">
    <name type="scientific">Cognatishimia activa</name>
    <dbReference type="NCBI Taxonomy" id="1715691"/>
    <lineage>
        <taxon>Bacteria</taxon>
        <taxon>Pseudomonadati</taxon>
        <taxon>Pseudomonadota</taxon>
        <taxon>Alphaproteobacteria</taxon>
        <taxon>Rhodobacterales</taxon>
        <taxon>Paracoccaceae</taxon>
        <taxon>Cognatishimia</taxon>
    </lineage>
</organism>
<evidence type="ECO:0000256" key="13">
    <source>
        <dbReference type="ARBA" id="ARBA00022982"/>
    </source>
</evidence>
<dbReference type="GO" id="GO:0009055">
    <property type="term" value="F:electron transfer activity"/>
    <property type="evidence" value="ECO:0007669"/>
    <property type="project" value="InterPro"/>
</dbReference>
<keyword evidence="14 23" id="KW-1133">Transmembrane helix</keyword>
<evidence type="ECO:0000259" key="24">
    <source>
        <dbReference type="PROSITE" id="PS51007"/>
    </source>
</evidence>
<dbReference type="OrthoDB" id="9811281at2"/>
<evidence type="ECO:0000313" key="26">
    <source>
        <dbReference type="Proteomes" id="UP000051184"/>
    </source>
</evidence>
<keyword evidence="5 19" id="KW-1003">Cell membrane</keyword>
<keyword evidence="17 19" id="KW-0406">Ion transport</keyword>
<sequence>MKPEFDEVSGQHTTGHEWNGIKELDTPMPKAFHIWLWGSIAVAALLWVLYPSFPGISNYLDGTLDYSSRLTVTHSVEEGQRHKADAFAAFETGDLESLAQDASLREIYEPSIAVLFRDNCAACHGRDAAGQGGFPNLLDDHWLWSGSLEEIEYTLQVGINTSHDDTRFAQMPAFGRNGLLEEDQIEDVIDFVLKISGQEHGAEAATRGADVFAENCSSCHGDDGRAGFENGAPDLTDATWLYGGDRATLAKTLNNGRAGVMPAWSERLTESEIRQLTLYVHWANQDAQR</sequence>
<keyword evidence="9 23" id="KW-0812">Transmembrane</keyword>
<dbReference type="SUPFAM" id="SSF46626">
    <property type="entry name" value="Cytochrome c"/>
    <property type="match status" value="2"/>
</dbReference>
<evidence type="ECO:0000256" key="1">
    <source>
        <dbReference type="ARBA" id="ARBA00004533"/>
    </source>
</evidence>
<keyword evidence="18 19" id="KW-0472">Membrane</keyword>
<dbReference type="PIRSF" id="PIRSF000006">
    <property type="entry name" value="Cbb3-Cox_fixP"/>
    <property type="match status" value="1"/>
</dbReference>
<reference evidence="26" key="1">
    <citation type="submission" date="2015-09" db="EMBL/GenBank/DDBJ databases">
        <authorList>
            <person name="Rodrigo-Torres Lidia"/>
            <person name="Arahal R.David."/>
        </authorList>
    </citation>
    <scope>NUCLEOTIDE SEQUENCE [LARGE SCALE GENOMIC DNA]</scope>
    <source>
        <strain evidence="26">CECT 5114</strain>
    </source>
</reference>
<feature type="region of interest" description="Disordered" evidence="22">
    <location>
        <begin position="1"/>
        <end position="21"/>
    </location>
</feature>
<dbReference type="PROSITE" id="PS51007">
    <property type="entry name" value="CYTC"/>
    <property type="match status" value="2"/>
</dbReference>
<comment type="subunit">
    <text evidence="19">Component of the cbb3-type cytochrome c oxidase.</text>
</comment>
<protein>
    <recommendedName>
        <fullName evidence="19">Cbb3-type cytochrome c oxidase subunit</fullName>
    </recommendedName>
</protein>
<dbReference type="Gene3D" id="1.10.760.10">
    <property type="entry name" value="Cytochrome c-like domain"/>
    <property type="match status" value="2"/>
</dbReference>
<feature type="binding site" description="axial binding residue" evidence="20">
    <location>
        <position position="171"/>
    </location>
    <ligand>
        <name>heme c</name>
        <dbReference type="ChEBI" id="CHEBI:61717"/>
        <label>2</label>
    </ligand>
    <ligandPart>
        <name>Fe</name>
        <dbReference type="ChEBI" id="CHEBI:18248"/>
    </ligandPart>
</feature>
<evidence type="ECO:0000256" key="2">
    <source>
        <dbReference type="ARBA" id="ARBA00004673"/>
    </source>
</evidence>
<dbReference type="GO" id="GO:1902600">
    <property type="term" value="P:proton transmembrane transport"/>
    <property type="evidence" value="ECO:0007669"/>
    <property type="project" value="UniProtKB-KW"/>
</dbReference>
<evidence type="ECO:0000256" key="18">
    <source>
        <dbReference type="ARBA" id="ARBA00023136"/>
    </source>
</evidence>
<evidence type="ECO:0000256" key="17">
    <source>
        <dbReference type="ARBA" id="ARBA00023065"/>
    </source>
</evidence>
<feature type="domain" description="Cytochrome c" evidence="24">
    <location>
        <begin position="203"/>
        <end position="284"/>
    </location>
</feature>
<dbReference type="AlphaFoldDB" id="A0A0P1J108"/>
<keyword evidence="11" id="KW-0677">Repeat</keyword>
<keyword evidence="6 19" id="KW-0997">Cell inner membrane</keyword>
<evidence type="ECO:0000256" key="9">
    <source>
        <dbReference type="ARBA" id="ARBA00022692"/>
    </source>
</evidence>
<keyword evidence="10 19" id="KW-0479">Metal-binding</keyword>
<accession>A0A0P1J108</accession>
<dbReference type="InterPro" id="IPR004678">
    <property type="entry name" value="Cyt_c_oxidase_cbb3_su3"/>
</dbReference>
<evidence type="ECO:0000256" key="5">
    <source>
        <dbReference type="ARBA" id="ARBA00022475"/>
    </source>
</evidence>
<dbReference type="InterPro" id="IPR050597">
    <property type="entry name" value="Cytochrome_c_Oxidase_Subunit"/>
</dbReference>
<keyword evidence="16 19" id="KW-0408">Iron</keyword>
<dbReference type="InterPro" id="IPR038414">
    <property type="entry name" value="CcoP_N_sf"/>
</dbReference>
<feature type="binding site" description="axial binding residue" evidence="20">
    <location>
        <position position="261"/>
    </location>
    <ligand>
        <name>heme c</name>
        <dbReference type="ChEBI" id="CHEBI:61717"/>
        <label>1</label>
    </ligand>
    <ligandPart>
        <name>Fe</name>
        <dbReference type="ChEBI" id="CHEBI:18248"/>
    </ligandPart>
</feature>
<dbReference type="PANTHER" id="PTHR33751">
    <property type="entry name" value="CBB3-TYPE CYTOCHROME C OXIDASE SUBUNIT FIXP"/>
    <property type="match status" value="1"/>
</dbReference>
<comment type="subcellular location">
    <subcellularLocation>
        <location evidence="1 19">Cell inner membrane</location>
    </subcellularLocation>
</comment>
<feature type="binding site" description="covalent" evidence="21">
    <location>
        <position position="216"/>
    </location>
    <ligand>
        <name>heme c</name>
        <dbReference type="ChEBI" id="CHEBI:61717"/>
        <label>2</label>
    </ligand>
</feature>
<evidence type="ECO:0000256" key="14">
    <source>
        <dbReference type="ARBA" id="ARBA00022989"/>
    </source>
</evidence>
<dbReference type="NCBIfam" id="TIGR00782">
    <property type="entry name" value="ccoP"/>
    <property type="match status" value="1"/>
</dbReference>
<dbReference type="GO" id="GO:0005886">
    <property type="term" value="C:plasma membrane"/>
    <property type="evidence" value="ECO:0007669"/>
    <property type="project" value="UniProtKB-SubCell"/>
</dbReference>
<dbReference type="InterPro" id="IPR036909">
    <property type="entry name" value="Cyt_c-like_dom_sf"/>
</dbReference>
<evidence type="ECO:0000256" key="10">
    <source>
        <dbReference type="ARBA" id="ARBA00022723"/>
    </source>
</evidence>
<keyword evidence="13 19" id="KW-0249">Electron transport</keyword>
<evidence type="ECO:0000256" key="6">
    <source>
        <dbReference type="ARBA" id="ARBA00022519"/>
    </source>
</evidence>
<evidence type="ECO:0000313" key="25">
    <source>
        <dbReference type="EMBL" id="CUK27518.1"/>
    </source>
</evidence>
<dbReference type="GO" id="GO:0016491">
    <property type="term" value="F:oxidoreductase activity"/>
    <property type="evidence" value="ECO:0007669"/>
    <property type="project" value="UniProtKB-KW"/>
</dbReference>
<dbReference type="InterPro" id="IPR008168">
    <property type="entry name" value="Cyt_C_IC"/>
</dbReference>
<evidence type="ECO:0000256" key="20">
    <source>
        <dbReference type="PIRSR" id="PIRSR000006-1"/>
    </source>
</evidence>
<evidence type="ECO:0000256" key="21">
    <source>
        <dbReference type="PIRSR" id="PIRSR000006-2"/>
    </source>
</evidence>
<evidence type="ECO:0000256" key="11">
    <source>
        <dbReference type="ARBA" id="ARBA00022737"/>
    </source>
</evidence>
<evidence type="ECO:0000256" key="7">
    <source>
        <dbReference type="ARBA" id="ARBA00022617"/>
    </source>
</evidence>
<keyword evidence="15 19" id="KW-0560">Oxidoreductase</keyword>
<feature type="binding site" description="covalent" evidence="21">
    <location>
        <position position="219"/>
    </location>
    <ligand>
        <name>heme c</name>
        <dbReference type="ChEBI" id="CHEBI:61717"/>
        <label>2</label>
    </ligand>
</feature>
<keyword evidence="4 19" id="KW-0813">Transport</keyword>
<comment type="similarity">
    <text evidence="3 19">Belongs to the CcoP / FixP family.</text>
</comment>
<dbReference type="PANTHER" id="PTHR33751:SF1">
    <property type="entry name" value="CBB3-TYPE CYTOCHROME C OXIDASE SUBUNIT FIXP"/>
    <property type="match status" value="1"/>
</dbReference>
<dbReference type="GO" id="GO:0006119">
    <property type="term" value="P:oxidative phosphorylation"/>
    <property type="evidence" value="ECO:0007669"/>
    <property type="project" value="UniProtKB-UniPathway"/>
</dbReference>
<feature type="binding site" description="axial binding residue" evidence="20">
    <location>
        <position position="124"/>
    </location>
    <ligand>
        <name>heme c</name>
        <dbReference type="ChEBI" id="CHEBI:61717"/>
        <label>1</label>
    </ligand>
    <ligandPart>
        <name>Fe</name>
        <dbReference type="ChEBI" id="CHEBI:18248"/>
    </ligandPart>
</feature>
<dbReference type="Pfam" id="PF13442">
    <property type="entry name" value="Cytochrome_CBB3"/>
    <property type="match status" value="1"/>
</dbReference>
<name>A0A0P1J108_9RHOB</name>
<dbReference type="Proteomes" id="UP000051184">
    <property type="component" value="Unassembled WGS sequence"/>
</dbReference>
<evidence type="ECO:0000256" key="8">
    <source>
        <dbReference type="ARBA" id="ARBA00022660"/>
    </source>
</evidence>
<dbReference type="Pfam" id="PF00034">
    <property type="entry name" value="Cytochrom_C"/>
    <property type="match status" value="1"/>
</dbReference>
<dbReference type="PRINTS" id="PR00605">
    <property type="entry name" value="CYTCHROMECIC"/>
</dbReference>
<evidence type="ECO:0000256" key="3">
    <source>
        <dbReference type="ARBA" id="ARBA00006113"/>
    </source>
</evidence>